<evidence type="ECO:0000256" key="1">
    <source>
        <dbReference type="SAM" id="Phobius"/>
    </source>
</evidence>
<dbReference type="NCBIfam" id="TIGR04383">
    <property type="entry name" value="acidic_w_LPXTA"/>
    <property type="match status" value="1"/>
</dbReference>
<dbReference type="RefSeq" id="WP_240257717.1">
    <property type="nucleotide sequence ID" value="NZ_JAKTTI010000055.1"/>
</dbReference>
<keyword evidence="2" id="KW-0732">Signal</keyword>
<sequence>MKRFLMSFGILTFYLFFFSNGVSAEVSQQELDNYFTKTGLTEDALKNYLSVYDLTLKDFDSVTELTSYLGSPVTKQNLNTLLTKHNMNESDLQNILGGFGETVSDYLFIKDLETTVDFYFNHAEVLVEAEQMLSEIGLTEDEIDGLFLHFLSLKEISLDEKMRDISTNLEQYFTYNTEATLTSKQKKELLALYDDMISIFELAPKYYLVNGQSKEAIAYNELLNSTSLGGADLLVEIFNQDQEFLLDIKVTEDMLASDFILERGEKLLTVATLANEMSVGVHGEKLPTTALPYGSYLLLSAILILIGICLLFYRIIQKR</sequence>
<evidence type="ECO:0000256" key="2">
    <source>
        <dbReference type="SAM" id="SignalP"/>
    </source>
</evidence>
<evidence type="ECO:0000313" key="3">
    <source>
        <dbReference type="EMBL" id="MCH1627799.1"/>
    </source>
</evidence>
<gene>
    <name evidence="3" type="ORF">MJG50_20905</name>
</gene>
<keyword evidence="1" id="KW-0812">Transmembrane</keyword>
<feature type="transmembrane region" description="Helical" evidence="1">
    <location>
        <begin position="293"/>
        <end position="313"/>
    </location>
</feature>
<keyword evidence="4" id="KW-1185">Reference proteome</keyword>
<protein>
    <submittedName>
        <fullName evidence="3">Processed acidic surface protein</fullName>
    </submittedName>
</protein>
<evidence type="ECO:0000313" key="4">
    <source>
        <dbReference type="Proteomes" id="UP001431131"/>
    </source>
</evidence>
<dbReference type="EMBL" id="JAKTTI010000055">
    <property type="protein sequence ID" value="MCH1627799.1"/>
    <property type="molecule type" value="Genomic_DNA"/>
</dbReference>
<dbReference type="InterPro" id="IPR030832">
    <property type="entry name" value="Acidic_LPXTA"/>
</dbReference>
<comment type="caution">
    <text evidence="3">The sequence shown here is derived from an EMBL/GenBank/DDBJ whole genome shotgun (WGS) entry which is preliminary data.</text>
</comment>
<dbReference type="Proteomes" id="UP001431131">
    <property type="component" value="Unassembled WGS sequence"/>
</dbReference>
<keyword evidence="1" id="KW-0472">Membrane</keyword>
<feature type="signal peptide" evidence="2">
    <location>
        <begin position="1"/>
        <end position="24"/>
    </location>
</feature>
<feature type="chain" id="PRO_5043722605" evidence="2">
    <location>
        <begin position="25"/>
        <end position="319"/>
    </location>
</feature>
<reference evidence="3" key="1">
    <citation type="submission" date="2022-02" db="EMBL/GenBank/DDBJ databases">
        <title>Fredinandcohnia quinoae sp. nov. isolated from Chenopodium quinoa seeds.</title>
        <authorList>
            <person name="Saati-Santamaria Z."/>
            <person name="Flores-Felix J.D."/>
            <person name="Igual J.M."/>
            <person name="Velazquez E."/>
            <person name="Garcia-Fraile P."/>
            <person name="Martinez-Molina E."/>
        </authorList>
    </citation>
    <scope>NUCLEOTIDE SEQUENCE</scope>
    <source>
        <strain evidence="3">SECRCQ15</strain>
    </source>
</reference>
<proteinExistence type="predicted"/>
<accession>A0AAW5E9X0</accession>
<organism evidence="3 4">
    <name type="scientific">Fredinandcohnia quinoae</name>
    <dbReference type="NCBI Taxonomy" id="2918902"/>
    <lineage>
        <taxon>Bacteria</taxon>
        <taxon>Bacillati</taxon>
        <taxon>Bacillota</taxon>
        <taxon>Bacilli</taxon>
        <taxon>Bacillales</taxon>
        <taxon>Bacillaceae</taxon>
        <taxon>Fredinandcohnia</taxon>
    </lineage>
</organism>
<dbReference type="AlphaFoldDB" id="A0AAW5E9X0"/>
<name>A0AAW5E9X0_9BACI</name>
<keyword evidence="1" id="KW-1133">Transmembrane helix</keyword>